<dbReference type="CDD" id="cd03714">
    <property type="entry name" value="RT_DIRS1"/>
    <property type="match status" value="1"/>
</dbReference>
<proteinExistence type="predicted"/>
<dbReference type="PANTHER" id="PTHR33050">
    <property type="entry name" value="REVERSE TRANSCRIPTASE DOMAIN-CONTAINING PROTEIN"/>
    <property type="match status" value="1"/>
</dbReference>
<dbReference type="InterPro" id="IPR000477">
    <property type="entry name" value="RT_dom"/>
</dbReference>
<comment type="caution">
    <text evidence="2">The sequence shown here is derived from an EMBL/GenBank/DDBJ whole genome shotgun (WGS) entry which is preliminary data.</text>
</comment>
<dbReference type="InterPro" id="IPR043502">
    <property type="entry name" value="DNA/RNA_pol_sf"/>
</dbReference>
<dbReference type="Pfam" id="PF00078">
    <property type="entry name" value="RVT_1"/>
    <property type="match status" value="1"/>
</dbReference>
<dbReference type="PANTHER" id="PTHR33050:SF7">
    <property type="entry name" value="RIBONUCLEASE H"/>
    <property type="match status" value="1"/>
</dbReference>
<dbReference type="Gene3D" id="3.10.10.10">
    <property type="entry name" value="HIV Type 1 Reverse Transcriptase, subunit A, domain 1"/>
    <property type="match status" value="1"/>
</dbReference>
<evidence type="ECO:0000259" key="1">
    <source>
        <dbReference type="PROSITE" id="PS50878"/>
    </source>
</evidence>
<protein>
    <recommendedName>
        <fullName evidence="1">Reverse transcriptase domain-containing protein</fullName>
    </recommendedName>
</protein>
<evidence type="ECO:0000313" key="3">
    <source>
        <dbReference type="Proteomes" id="UP000823941"/>
    </source>
</evidence>
<dbReference type="EMBL" id="JAHIBW010000023">
    <property type="protein sequence ID" value="KAG7298972.1"/>
    <property type="molecule type" value="Genomic_DNA"/>
</dbReference>
<organism evidence="2 3">
    <name type="scientific">Plutella xylostella</name>
    <name type="common">Diamondback moth</name>
    <name type="synonym">Plutella maculipennis</name>
    <dbReference type="NCBI Taxonomy" id="51655"/>
    <lineage>
        <taxon>Eukaryota</taxon>
        <taxon>Metazoa</taxon>
        <taxon>Ecdysozoa</taxon>
        <taxon>Arthropoda</taxon>
        <taxon>Hexapoda</taxon>
        <taxon>Insecta</taxon>
        <taxon>Pterygota</taxon>
        <taxon>Neoptera</taxon>
        <taxon>Endopterygota</taxon>
        <taxon>Lepidoptera</taxon>
        <taxon>Glossata</taxon>
        <taxon>Ditrysia</taxon>
        <taxon>Yponomeutoidea</taxon>
        <taxon>Plutellidae</taxon>
        <taxon>Plutella</taxon>
    </lineage>
</organism>
<dbReference type="Gene3D" id="3.30.70.270">
    <property type="match status" value="1"/>
</dbReference>
<sequence>MLKSNVINSCSHCELQYISPIFTVPKPNGKHRFILNLKQLNKFIETYHFKMEDHRTALKLLEHNYYMATIDLQDAYFFISVNEADRKMLRFEWNSNLYEFNVLPFGLCTAPYVFTKIIKPVVHYLRSMGLMSVNYLDDFMCIGRTYTECLENIKITKQFLESLGFVINISKSQLIPSTYCKFLGFNFDTHNMTLNLPQDKKIRIRDKAKKFIKLKKCTIRQFAEFIGLLTSACPAVQYGWVYTKIFEREKFLALNNTDNYNKQMILPSHLTTDLNWWATHIMSSFCPFRKQNYVKEIFSDSSLTGWGIVCGGESARGNWNESELSLHINTLELKAAFIGLKIFAAKLTNCELLLRIDNSTAICYINRMGGVQHTHLNNIARDIWQWCEVRGLFVFASYVKSSDNVADYGSRLINVDTEWELADYAFTQIENCFGILEFDLFASVQNAKYPRYSSWKHDPDAELIDAFTFSWQSLNFYAFPPFSLVARVLQKILSDKANGVLVVPMWPSQAWYPLWSRLIVSKKLVFQPSEHLLFSPFRNYHPLHANLTLVAARLSGNR</sequence>
<dbReference type="InterPro" id="IPR043128">
    <property type="entry name" value="Rev_trsase/Diguanyl_cyclase"/>
</dbReference>
<keyword evidence="3" id="KW-1185">Reference proteome</keyword>
<dbReference type="CDD" id="cd09275">
    <property type="entry name" value="RNase_HI_RT_DIRS1"/>
    <property type="match status" value="1"/>
</dbReference>
<dbReference type="InterPro" id="IPR052055">
    <property type="entry name" value="Hepadnavirus_pol/RT"/>
</dbReference>
<evidence type="ECO:0000313" key="2">
    <source>
        <dbReference type="EMBL" id="KAG7298972.1"/>
    </source>
</evidence>
<dbReference type="SUPFAM" id="SSF56672">
    <property type="entry name" value="DNA/RNA polymerases"/>
    <property type="match status" value="1"/>
</dbReference>
<accession>A0ABQ7Q181</accession>
<dbReference type="PROSITE" id="PS50878">
    <property type="entry name" value="RT_POL"/>
    <property type="match status" value="1"/>
</dbReference>
<gene>
    <name evidence="2" type="ORF">JYU34_017443</name>
</gene>
<dbReference type="Proteomes" id="UP000823941">
    <property type="component" value="Chromosome 23"/>
</dbReference>
<name>A0ABQ7Q181_PLUXY</name>
<feature type="domain" description="Reverse transcriptase" evidence="1">
    <location>
        <begin position="5"/>
        <end position="187"/>
    </location>
</feature>
<reference evidence="2 3" key="1">
    <citation type="submission" date="2021-06" db="EMBL/GenBank/DDBJ databases">
        <title>A haploid diamondback moth (Plutella xylostella L.) genome assembly resolves 31 chromosomes and identifies a diamide resistance mutation.</title>
        <authorList>
            <person name="Ward C.M."/>
            <person name="Perry K.D."/>
            <person name="Baker G."/>
            <person name="Powis K."/>
            <person name="Heckel D.G."/>
            <person name="Baxter S.W."/>
        </authorList>
    </citation>
    <scope>NUCLEOTIDE SEQUENCE [LARGE SCALE GENOMIC DNA]</scope>
    <source>
        <strain evidence="2 3">LV</strain>
        <tissue evidence="2">Single pupa</tissue>
    </source>
</reference>